<dbReference type="Pfam" id="PF04882">
    <property type="entry name" value="Peroxin-3"/>
    <property type="match status" value="2"/>
</dbReference>
<dbReference type="Proteomes" id="UP000593567">
    <property type="component" value="Unassembled WGS sequence"/>
</dbReference>
<dbReference type="GO" id="GO:0030674">
    <property type="term" value="F:protein-macromolecule adaptor activity"/>
    <property type="evidence" value="ECO:0007669"/>
    <property type="project" value="TreeGrafter"/>
</dbReference>
<dbReference type="InterPro" id="IPR006966">
    <property type="entry name" value="Peroxin-3"/>
</dbReference>
<comment type="caution">
    <text evidence="6">The sequence shown here is derived from an EMBL/GenBank/DDBJ whole genome shotgun (WGS) entry which is preliminary data.</text>
</comment>
<dbReference type="PANTHER" id="PTHR28080">
    <property type="entry name" value="PEROXISOMAL BIOGENESIS FACTOR 3"/>
    <property type="match status" value="1"/>
</dbReference>
<sequence>MAAAFATAQRQTHFDSNQRTCLLTINSLVPTLRDQIMTQLNCEHLTQQLQTKPSNKVHIWSELKLMAFTRTFASIYSTCILVLTLRVQLNIVGGCIYSRHENENDSQLTEEECAVQQQYLEAIRYFMENGVLKLCDLIQHSVEKEVLNISLKQSLTKQSLKMLIDRIRINIEKLPNDVKKTPFLAFICESTPFVHHGSHQSSESINGRMLFSLSNLMQETYDIISSEDYHYVLQSMINHGFDYLLTHISRVFASATPRIPASLETRASSENMALPSLPLAKLIPPFVGSVHNVCSDTTTEYLQQLISLAVANDYAFEIYKSFCCSSNAVNTITMS</sequence>
<gene>
    <name evidence="6" type="ORF">EB796_011057</name>
</gene>
<evidence type="ECO:0000256" key="5">
    <source>
        <dbReference type="ARBA" id="ARBA00029630"/>
    </source>
</evidence>
<comment type="function">
    <text evidence="4">Involved in peroxisome biosynthesis and integrity. Assembles membrane vesicles before the matrix proteins are translocated. As a docking factor for PEX19, is necessary for the import of peroxisomal membrane proteins in the peroxisomes.</text>
</comment>
<keyword evidence="3" id="KW-0962">Peroxisome biogenesis</keyword>
<keyword evidence="7" id="KW-1185">Reference proteome</keyword>
<protein>
    <recommendedName>
        <fullName evidence="2">Peroxisomal biogenesis factor 3</fullName>
    </recommendedName>
    <alternativeName>
        <fullName evidence="5">Peroxisomal assembly protein PEX3</fullName>
    </alternativeName>
</protein>
<dbReference type="OrthoDB" id="45930at2759"/>
<dbReference type="GO" id="GO:0005778">
    <property type="term" value="C:peroxisomal membrane"/>
    <property type="evidence" value="ECO:0007669"/>
    <property type="project" value="InterPro"/>
</dbReference>
<evidence type="ECO:0000313" key="7">
    <source>
        <dbReference type="Proteomes" id="UP000593567"/>
    </source>
</evidence>
<proteinExistence type="predicted"/>
<evidence type="ECO:0000256" key="2">
    <source>
        <dbReference type="ARBA" id="ARBA00014294"/>
    </source>
</evidence>
<name>A0A7J7JW60_BUGNE</name>
<dbReference type="PANTHER" id="PTHR28080:SF1">
    <property type="entry name" value="PEROXISOMAL BIOGENESIS FACTOR 3"/>
    <property type="match status" value="1"/>
</dbReference>
<dbReference type="GO" id="GO:0045046">
    <property type="term" value="P:protein import into peroxisome membrane"/>
    <property type="evidence" value="ECO:0007669"/>
    <property type="project" value="TreeGrafter"/>
</dbReference>
<evidence type="ECO:0000256" key="3">
    <source>
        <dbReference type="ARBA" id="ARBA00022593"/>
    </source>
</evidence>
<evidence type="ECO:0000256" key="4">
    <source>
        <dbReference type="ARBA" id="ARBA00025338"/>
    </source>
</evidence>
<comment type="subunit">
    <text evidence="1">Interacts with PEX19.</text>
</comment>
<accession>A0A7J7JW60</accession>
<evidence type="ECO:0000256" key="1">
    <source>
        <dbReference type="ARBA" id="ARBA00011494"/>
    </source>
</evidence>
<dbReference type="AlphaFoldDB" id="A0A7J7JW60"/>
<dbReference type="EMBL" id="VXIV02001682">
    <property type="protein sequence ID" value="KAF6030650.1"/>
    <property type="molecule type" value="Genomic_DNA"/>
</dbReference>
<organism evidence="6 7">
    <name type="scientific">Bugula neritina</name>
    <name type="common">Brown bryozoan</name>
    <name type="synonym">Sertularia neritina</name>
    <dbReference type="NCBI Taxonomy" id="10212"/>
    <lineage>
        <taxon>Eukaryota</taxon>
        <taxon>Metazoa</taxon>
        <taxon>Spiralia</taxon>
        <taxon>Lophotrochozoa</taxon>
        <taxon>Bryozoa</taxon>
        <taxon>Gymnolaemata</taxon>
        <taxon>Cheilostomatida</taxon>
        <taxon>Flustrina</taxon>
        <taxon>Buguloidea</taxon>
        <taxon>Bugulidae</taxon>
        <taxon>Bugula</taxon>
    </lineage>
</organism>
<reference evidence="6" key="1">
    <citation type="submission" date="2020-06" db="EMBL/GenBank/DDBJ databases">
        <title>Draft genome of Bugula neritina, a colonial animal packing powerful symbionts and potential medicines.</title>
        <authorList>
            <person name="Rayko M."/>
        </authorList>
    </citation>
    <scope>NUCLEOTIDE SEQUENCE [LARGE SCALE GENOMIC DNA]</scope>
    <source>
        <strain evidence="6">Kwan_BN1</strain>
    </source>
</reference>
<evidence type="ECO:0000313" key="6">
    <source>
        <dbReference type="EMBL" id="KAF6030650.1"/>
    </source>
</evidence>